<dbReference type="InterPro" id="IPR029062">
    <property type="entry name" value="Class_I_gatase-like"/>
</dbReference>
<feature type="domain" description="DUF4350" evidence="2">
    <location>
        <begin position="42"/>
        <end position="232"/>
    </location>
</feature>
<keyword evidence="1" id="KW-0812">Transmembrane</keyword>
<keyword evidence="1" id="KW-1133">Transmembrane helix</keyword>
<proteinExistence type="predicted"/>
<dbReference type="RefSeq" id="WP_176571921.1">
    <property type="nucleotide sequence ID" value="NZ_CP056030.1"/>
</dbReference>
<accession>A0A7D5D8Z9</accession>
<feature type="transmembrane region" description="Helical" evidence="1">
    <location>
        <begin position="6"/>
        <end position="25"/>
    </location>
</feature>
<reference evidence="3 4" key="1">
    <citation type="submission" date="2020-06" db="EMBL/GenBank/DDBJ databases">
        <title>Pseudomonas eucalypticola sp. nov., an endophyte of Eucalyptus dunnii leaves with biocontrol ability of eucalyptus leaf blight.</title>
        <authorList>
            <person name="Liu Y."/>
            <person name="Song Z."/>
            <person name="Zeng H."/>
            <person name="Lu M."/>
            <person name="Wang X."/>
            <person name="Lian X."/>
            <person name="Zhang Q."/>
        </authorList>
    </citation>
    <scope>NUCLEOTIDE SEQUENCE [LARGE SCALE GENOMIC DNA]</scope>
    <source>
        <strain evidence="3 4">NP-1</strain>
    </source>
</reference>
<evidence type="ECO:0000313" key="3">
    <source>
        <dbReference type="EMBL" id="QKZ06614.1"/>
    </source>
</evidence>
<dbReference type="Pfam" id="PF14258">
    <property type="entry name" value="DUF4350"/>
    <property type="match status" value="1"/>
</dbReference>
<dbReference type="KEGG" id="pez:HWQ56_23680"/>
<dbReference type="SUPFAM" id="SSF52317">
    <property type="entry name" value="Class I glutamine amidotransferase-like"/>
    <property type="match status" value="1"/>
</dbReference>
<dbReference type="AlphaFoldDB" id="A0A7D5D8Z9"/>
<dbReference type="EMBL" id="CP056030">
    <property type="protein sequence ID" value="QKZ06614.1"/>
    <property type="molecule type" value="Genomic_DNA"/>
</dbReference>
<organism evidence="3 4">
    <name type="scientific">Pseudomonas eucalypticola</name>
    <dbReference type="NCBI Taxonomy" id="2599595"/>
    <lineage>
        <taxon>Bacteria</taxon>
        <taxon>Pseudomonadati</taxon>
        <taxon>Pseudomonadota</taxon>
        <taxon>Gammaproteobacteria</taxon>
        <taxon>Pseudomonadales</taxon>
        <taxon>Pseudomonadaceae</taxon>
        <taxon>Pseudomonas</taxon>
    </lineage>
</organism>
<gene>
    <name evidence="3" type="ORF">HWQ56_23680</name>
</gene>
<evidence type="ECO:0000259" key="2">
    <source>
        <dbReference type="Pfam" id="PF14258"/>
    </source>
</evidence>
<sequence length="386" mass="43452">MNRVGQWLIGLVLVLVVAAAGLYIARHLHPYDEVIDHGPSPEARGNPWLAAQIFLRHRDLKVDTVNGLESLAQLPPQGHSLLLLGDRQTVSARQTEALLAWVRAGGRLLFVAQALWNEDKAMSGDLLLDRLQLHQFMAKDLPPLPEDQPDKYPQLTRLYLENEAAPAYFSFDPDFHLEDPANKAQSWANSSNATHLMQLKYGEGLITVVTDADLWTTPAIGRYDNAWLLWYLNQGTDVSLVWRPDRDSLATLLWRHYPQALVSLALLLALGVWHLAVRHGPLQAPPALARRQLREHLRATAAFLLRNAGQATLLRGLQQDILRRARRRHPGFERLAVAEQWQVLSRLTRQPTAAIGQALRPPLKQRLGAAEFSRQVAHLQTLRNAL</sequence>
<keyword evidence="4" id="KW-1185">Reference proteome</keyword>
<name>A0A7D5D8Z9_9PSED</name>
<keyword evidence="1" id="KW-0472">Membrane</keyword>
<protein>
    <submittedName>
        <fullName evidence="3">DUF4350 domain-containing protein</fullName>
    </submittedName>
</protein>
<evidence type="ECO:0000313" key="4">
    <source>
        <dbReference type="Proteomes" id="UP000509568"/>
    </source>
</evidence>
<dbReference type="InterPro" id="IPR025646">
    <property type="entry name" value="DUF4350"/>
</dbReference>
<dbReference type="Proteomes" id="UP000509568">
    <property type="component" value="Chromosome"/>
</dbReference>
<evidence type="ECO:0000256" key="1">
    <source>
        <dbReference type="SAM" id="Phobius"/>
    </source>
</evidence>